<dbReference type="InterPro" id="IPR012337">
    <property type="entry name" value="RNaseH-like_sf"/>
</dbReference>
<dbReference type="GO" id="GO:0003677">
    <property type="term" value="F:DNA binding"/>
    <property type="evidence" value="ECO:0007669"/>
    <property type="project" value="InterPro"/>
</dbReference>
<keyword evidence="3" id="KW-1185">Reference proteome</keyword>
<sequence length="175" mass="20589">MDATEWKIGSFELHVLVLAAQVKGVALPVYFKVYEHKGVLSEKDRINFIRKAFVLIDLHGKLLIADREFIGKEWFSHVLAFELNFVIRLRKGMYRKPIEDSGYSYEELEMKATRKGYSQAIFTVCGQKYRIEMWRSDNKGEPIIYLITNVLNKKRIGKQYAKRWKIEYCRFGGPI</sequence>
<dbReference type="Pfam" id="PF01609">
    <property type="entry name" value="DDE_Tnp_1"/>
    <property type="match status" value="1"/>
</dbReference>
<dbReference type="SUPFAM" id="SSF53098">
    <property type="entry name" value="Ribonuclease H-like"/>
    <property type="match status" value="1"/>
</dbReference>
<dbReference type="OrthoDB" id="882324at2"/>
<dbReference type="InterPro" id="IPR002559">
    <property type="entry name" value="Transposase_11"/>
</dbReference>
<dbReference type="GO" id="GO:0004803">
    <property type="term" value="F:transposase activity"/>
    <property type="evidence" value="ECO:0007669"/>
    <property type="project" value="InterPro"/>
</dbReference>
<evidence type="ECO:0000313" key="2">
    <source>
        <dbReference type="EMBL" id="RYU92691.1"/>
    </source>
</evidence>
<dbReference type="AlphaFoldDB" id="A0A4Q5LSX9"/>
<evidence type="ECO:0000259" key="1">
    <source>
        <dbReference type="Pfam" id="PF01609"/>
    </source>
</evidence>
<organism evidence="2 3">
    <name type="scientific">Emticicia agri</name>
    <dbReference type="NCBI Taxonomy" id="2492393"/>
    <lineage>
        <taxon>Bacteria</taxon>
        <taxon>Pseudomonadati</taxon>
        <taxon>Bacteroidota</taxon>
        <taxon>Cytophagia</taxon>
        <taxon>Cytophagales</taxon>
        <taxon>Leadbetterellaceae</taxon>
        <taxon>Emticicia</taxon>
    </lineage>
</organism>
<dbReference type="EMBL" id="SEWF01000077">
    <property type="protein sequence ID" value="RYU92691.1"/>
    <property type="molecule type" value="Genomic_DNA"/>
</dbReference>
<protein>
    <recommendedName>
        <fullName evidence="1">Transposase IS4-like domain-containing protein</fullName>
    </recommendedName>
</protein>
<evidence type="ECO:0000313" key="3">
    <source>
        <dbReference type="Proteomes" id="UP000293162"/>
    </source>
</evidence>
<proteinExistence type="predicted"/>
<gene>
    <name evidence="2" type="ORF">EWM59_25790</name>
</gene>
<dbReference type="GO" id="GO:0006313">
    <property type="term" value="P:DNA transposition"/>
    <property type="evidence" value="ECO:0007669"/>
    <property type="project" value="InterPro"/>
</dbReference>
<name>A0A4Q5LSX9_9BACT</name>
<dbReference type="RefSeq" id="WP_130024115.1">
    <property type="nucleotide sequence ID" value="NZ_SEWF01000077.1"/>
</dbReference>
<reference evidence="2 3" key="1">
    <citation type="submission" date="2019-02" db="EMBL/GenBank/DDBJ databases">
        <title>Bacterial novel species Emticicia sp. 17J42-9 isolated from soil.</title>
        <authorList>
            <person name="Jung H.-Y."/>
        </authorList>
    </citation>
    <scope>NUCLEOTIDE SEQUENCE [LARGE SCALE GENOMIC DNA]</scope>
    <source>
        <strain evidence="2 3">17J42-9</strain>
    </source>
</reference>
<comment type="caution">
    <text evidence="2">The sequence shown here is derived from an EMBL/GenBank/DDBJ whole genome shotgun (WGS) entry which is preliminary data.</text>
</comment>
<accession>A0A4Q5LSX9</accession>
<dbReference type="Proteomes" id="UP000293162">
    <property type="component" value="Unassembled WGS sequence"/>
</dbReference>
<feature type="domain" description="Transposase IS4-like" evidence="1">
    <location>
        <begin position="55"/>
        <end position="167"/>
    </location>
</feature>